<proteinExistence type="predicted"/>
<gene>
    <name evidence="3" type="ORF">L2W38_12345</name>
</gene>
<protein>
    <submittedName>
        <fullName evidence="3">Uncharacterized protein</fullName>
    </submittedName>
</protein>
<organism evidence="3 4">
    <name type="scientific">Dethiosulfovibrio marinus</name>
    <dbReference type="NCBI Taxonomy" id="133532"/>
    <lineage>
        <taxon>Bacteria</taxon>
        <taxon>Thermotogati</taxon>
        <taxon>Synergistota</taxon>
        <taxon>Synergistia</taxon>
        <taxon>Synergistales</taxon>
        <taxon>Dethiosulfovibrionaceae</taxon>
        <taxon>Dethiosulfovibrio</taxon>
    </lineage>
</organism>
<feature type="coiled-coil region" evidence="1">
    <location>
        <begin position="114"/>
        <end position="172"/>
    </location>
</feature>
<evidence type="ECO:0000313" key="3">
    <source>
        <dbReference type="EMBL" id="MCF4143598.1"/>
    </source>
</evidence>
<evidence type="ECO:0000256" key="2">
    <source>
        <dbReference type="SAM" id="Phobius"/>
    </source>
</evidence>
<dbReference type="Proteomes" id="UP001200430">
    <property type="component" value="Unassembled WGS sequence"/>
</dbReference>
<keyword evidence="1" id="KW-0175">Coiled coil</keyword>
<keyword evidence="2" id="KW-0812">Transmembrane</keyword>
<evidence type="ECO:0000256" key="1">
    <source>
        <dbReference type="SAM" id="Coils"/>
    </source>
</evidence>
<name>A0ABS9EV37_9BACT</name>
<comment type="caution">
    <text evidence="3">The sequence shown here is derived from an EMBL/GenBank/DDBJ whole genome shotgun (WGS) entry which is preliminary data.</text>
</comment>
<dbReference type="EMBL" id="JAKGUD010000019">
    <property type="protein sequence ID" value="MCF4143598.1"/>
    <property type="molecule type" value="Genomic_DNA"/>
</dbReference>
<keyword evidence="4" id="KW-1185">Reference proteome</keyword>
<dbReference type="RefSeq" id="WP_236100346.1">
    <property type="nucleotide sequence ID" value="NZ_JAKGUD010000019.1"/>
</dbReference>
<feature type="transmembrane region" description="Helical" evidence="2">
    <location>
        <begin position="37"/>
        <end position="58"/>
    </location>
</feature>
<sequence>MPVSGDVVTLSFSLAVNNTPTGFWGNFIQAMNDNQGAITAIVGMLTVLVLVIQLCIMYRQAKISNRANEISREVAFLPIKKEMLFNVISETIKTQTFFIKFKEVEKYRNNFIAIQEARNLFLETEIALKNLENSILIAKNTWDLTFLSSINFEEIHGKIEELDDLAQKSEKEKDWLANFEYIKGKSLEMQNKIKEASVLYEKIKIR</sequence>
<keyword evidence="2" id="KW-0472">Membrane</keyword>
<evidence type="ECO:0000313" key="4">
    <source>
        <dbReference type="Proteomes" id="UP001200430"/>
    </source>
</evidence>
<reference evidence="3 4" key="1">
    <citation type="submission" date="2022-01" db="EMBL/GenBank/DDBJ databases">
        <title>Dethiosulfovibrio faecalis sp. nov., a novel proteolytic, non-sulfur-reducing bacterium isolated from a marine aquaculture solid waste bioreactor.</title>
        <authorList>
            <person name="Grabowski S."/>
            <person name="Apolinario E."/>
            <person name="Schneider N."/>
            <person name="Marshall C.W."/>
            <person name="Sowers K.R."/>
        </authorList>
    </citation>
    <scope>NUCLEOTIDE SEQUENCE [LARGE SCALE GENOMIC DNA]</scope>
    <source>
        <strain evidence="3 4">DSM 12537</strain>
    </source>
</reference>
<accession>A0ABS9EV37</accession>
<keyword evidence="2" id="KW-1133">Transmembrane helix</keyword>